<dbReference type="AlphaFoldDB" id="A0A1P8JWW8"/>
<evidence type="ECO:0008006" key="4">
    <source>
        <dbReference type="Google" id="ProtNLM"/>
    </source>
</evidence>
<name>A0A1P8JWW8_9BURK</name>
<feature type="transmembrane region" description="Helical" evidence="1">
    <location>
        <begin position="5"/>
        <end position="23"/>
    </location>
</feature>
<evidence type="ECO:0000313" key="3">
    <source>
        <dbReference type="Proteomes" id="UP000186609"/>
    </source>
</evidence>
<keyword evidence="1" id="KW-1133">Transmembrane helix</keyword>
<dbReference type="KEGG" id="rhy:RD110_14445"/>
<proteinExistence type="predicted"/>
<dbReference type="RefSeq" id="WP_076200126.1">
    <property type="nucleotide sequence ID" value="NZ_CP019236.1"/>
</dbReference>
<evidence type="ECO:0000256" key="1">
    <source>
        <dbReference type="SAM" id="Phobius"/>
    </source>
</evidence>
<evidence type="ECO:0000313" key="2">
    <source>
        <dbReference type="EMBL" id="APW38247.1"/>
    </source>
</evidence>
<keyword evidence="1" id="KW-0812">Transmembrane</keyword>
<protein>
    <recommendedName>
        <fullName evidence="4">Signal transduction histidine kinase</fullName>
    </recommendedName>
</protein>
<keyword evidence="1" id="KW-0472">Membrane</keyword>
<accession>A0A1P8JWW8</accession>
<dbReference type="OrthoDB" id="8563966at2"/>
<keyword evidence="3" id="KW-1185">Reference proteome</keyword>
<organism evidence="2 3">
    <name type="scientific">Rhodoferax koreensis</name>
    <dbReference type="NCBI Taxonomy" id="1842727"/>
    <lineage>
        <taxon>Bacteria</taxon>
        <taxon>Pseudomonadati</taxon>
        <taxon>Pseudomonadota</taxon>
        <taxon>Betaproteobacteria</taxon>
        <taxon>Burkholderiales</taxon>
        <taxon>Comamonadaceae</taxon>
        <taxon>Rhodoferax</taxon>
    </lineage>
</organism>
<reference evidence="2 3" key="1">
    <citation type="submission" date="2017-01" db="EMBL/GenBank/DDBJ databases">
        <authorList>
            <person name="Mah S.A."/>
            <person name="Swanson W.J."/>
            <person name="Moy G.W."/>
            <person name="Vacquier V.D."/>
        </authorList>
    </citation>
    <scope>NUCLEOTIDE SEQUENCE [LARGE SCALE GENOMIC DNA]</scope>
    <source>
        <strain evidence="2 3">DCY110</strain>
    </source>
</reference>
<dbReference type="EMBL" id="CP019236">
    <property type="protein sequence ID" value="APW38247.1"/>
    <property type="molecule type" value="Genomic_DNA"/>
</dbReference>
<feature type="transmembrane region" description="Helical" evidence="1">
    <location>
        <begin position="43"/>
        <end position="64"/>
    </location>
</feature>
<dbReference type="Proteomes" id="UP000186609">
    <property type="component" value="Chromosome"/>
</dbReference>
<gene>
    <name evidence="2" type="ORF">RD110_14445</name>
</gene>
<sequence length="164" mass="17978">MRARTISLIAFILLVAAFVAFNWSEFMRPAELSFGFKLVEAPLGLVMLGLLALALVVFLAASAFEQTANLIESRKQAREITAQRELADKAEASRFTELRNYLDQQTIATQQREAAAAAALNAALAQHKLEIKAQIEASGNTLAAYIGELEDRITHPNSSFNVIK</sequence>